<sequence length="177" mass="20079">MKAIGAFFRWIAQHRYITARYKAQPTKGSQLLKPTFQHFERAALDIAVHGDNDTLPFDMDVRFCGDQAHDLATIAIGFYEELRDGPLKENNERVAGLEIPSERLIAPSGPAGFRVVTKIHPFWNIYLNGLAISLAEVLEPRRHANVHSYRFLDGGGEQLFDSNRTWRAFKEATVQNP</sequence>
<dbReference type="EMBL" id="EQ979127">
    <property type="protein sequence ID" value="EEF25686.1"/>
    <property type="molecule type" value="Genomic_DNA"/>
</dbReference>
<keyword evidence="2" id="KW-1185">Reference proteome</keyword>
<name>B9TEM7_RICCO</name>
<gene>
    <name evidence="1" type="ORF">RCOM_1852870</name>
</gene>
<proteinExistence type="predicted"/>
<reference evidence="2" key="1">
    <citation type="journal article" date="2010" name="Nat. Biotechnol.">
        <title>Draft genome sequence of the oilseed species Ricinus communis.</title>
        <authorList>
            <person name="Chan A.P."/>
            <person name="Crabtree J."/>
            <person name="Zhao Q."/>
            <person name="Lorenzi H."/>
            <person name="Orvis J."/>
            <person name="Puiu D."/>
            <person name="Melake-Berhan A."/>
            <person name="Jones K.M."/>
            <person name="Redman J."/>
            <person name="Chen G."/>
            <person name="Cahoon E.B."/>
            <person name="Gedil M."/>
            <person name="Stanke M."/>
            <person name="Haas B.J."/>
            <person name="Wortman J.R."/>
            <person name="Fraser-Liggett C.M."/>
            <person name="Ravel J."/>
            <person name="Rabinowicz P.D."/>
        </authorList>
    </citation>
    <scope>NUCLEOTIDE SEQUENCE [LARGE SCALE GENOMIC DNA]</scope>
    <source>
        <strain evidence="2">cv. Hale</strain>
    </source>
</reference>
<accession>B9TEM7</accession>
<evidence type="ECO:0000313" key="2">
    <source>
        <dbReference type="Proteomes" id="UP000008311"/>
    </source>
</evidence>
<dbReference type="InParanoid" id="B9TEM7"/>
<evidence type="ECO:0000313" key="1">
    <source>
        <dbReference type="EMBL" id="EEF25686.1"/>
    </source>
</evidence>
<protein>
    <submittedName>
        <fullName evidence="1">Uncharacterized protein</fullName>
    </submittedName>
</protein>
<dbReference type="AlphaFoldDB" id="B9TEM7"/>
<organism evidence="1 2">
    <name type="scientific">Ricinus communis</name>
    <name type="common">Castor bean</name>
    <dbReference type="NCBI Taxonomy" id="3988"/>
    <lineage>
        <taxon>Eukaryota</taxon>
        <taxon>Viridiplantae</taxon>
        <taxon>Streptophyta</taxon>
        <taxon>Embryophyta</taxon>
        <taxon>Tracheophyta</taxon>
        <taxon>Spermatophyta</taxon>
        <taxon>Magnoliopsida</taxon>
        <taxon>eudicotyledons</taxon>
        <taxon>Gunneridae</taxon>
        <taxon>Pentapetalae</taxon>
        <taxon>rosids</taxon>
        <taxon>fabids</taxon>
        <taxon>Malpighiales</taxon>
        <taxon>Euphorbiaceae</taxon>
        <taxon>Acalyphoideae</taxon>
        <taxon>Acalypheae</taxon>
        <taxon>Ricinus</taxon>
    </lineage>
</organism>
<dbReference type="Proteomes" id="UP000008311">
    <property type="component" value="Unassembled WGS sequence"/>
</dbReference>